<name>A0A835PGD9_VANPL</name>
<feature type="region of interest" description="Disordered" evidence="8">
    <location>
        <begin position="1"/>
        <end position="28"/>
    </location>
</feature>
<sequence length="68" mass="7855">MAQERSSSEHVVRKEGENLSGGRRRQAGKQNYSFARRCRLLATEQRAKFYILRRCIALLLCSKENGEP</sequence>
<feature type="compositionally biased region" description="Basic and acidic residues" evidence="8">
    <location>
        <begin position="1"/>
        <end position="17"/>
    </location>
</feature>
<comment type="similarity">
    <text evidence="7">Belongs to the DVL/RTFL small polypeptides family.</text>
</comment>
<comment type="caution">
    <text evidence="9">The sequence shown here is derived from an EMBL/GenBank/DDBJ whole genome shotgun (WGS) entry which is preliminary data.</text>
</comment>
<gene>
    <name evidence="9" type="ORF">HPP92_026000</name>
</gene>
<evidence type="ECO:0000256" key="4">
    <source>
        <dbReference type="ARBA" id="ARBA00022692"/>
    </source>
</evidence>
<dbReference type="AlphaFoldDB" id="A0A835PGD9"/>
<dbReference type="GO" id="GO:0048367">
    <property type="term" value="P:shoot system development"/>
    <property type="evidence" value="ECO:0007669"/>
    <property type="project" value="UniProtKB-ARBA"/>
</dbReference>
<evidence type="ECO:0000256" key="5">
    <source>
        <dbReference type="ARBA" id="ARBA00022989"/>
    </source>
</evidence>
<proteinExistence type="inferred from homology"/>
<comment type="subcellular location">
    <subcellularLocation>
        <location evidence="1">Cell membrane</location>
        <topology evidence="1">Single-pass membrane protein</topology>
    </subcellularLocation>
</comment>
<dbReference type="Proteomes" id="UP000636800">
    <property type="component" value="Unassembled WGS sequence"/>
</dbReference>
<evidence type="ECO:0000256" key="2">
    <source>
        <dbReference type="ARBA" id="ARBA00022473"/>
    </source>
</evidence>
<accession>A0A835PGD9</accession>
<dbReference type="EMBL" id="JADCNL010000014">
    <property type="protein sequence ID" value="KAG0453336.1"/>
    <property type="molecule type" value="Genomic_DNA"/>
</dbReference>
<keyword evidence="3" id="KW-1003">Cell membrane</keyword>
<evidence type="ECO:0000313" key="10">
    <source>
        <dbReference type="Proteomes" id="UP000636800"/>
    </source>
</evidence>
<organism evidence="9 10">
    <name type="scientific">Vanilla planifolia</name>
    <name type="common">Vanilla</name>
    <dbReference type="NCBI Taxonomy" id="51239"/>
    <lineage>
        <taxon>Eukaryota</taxon>
        <taxon>Viridiplantae</taxon>
        <taxon>Streptophyta</taxon>
        <taxon>Embryophyta</taxon>
        <taxon>Tracheophyta</taxon>
        <taxon>Spermatophyta</taxon>
        <taxon>Magnoliopsida</taxon>
        <taxon>Liliopsida</taxon>
        <taxon>Asparagales</taxon>
        <taxon>Orchidaceae</taxon>
        <taxon>Vanilloideae</taxon>
        <taxon>Vanilleae</taxon>
        <taxon>Vanilla</taxon>
    </lineage>
</organism>
<evidence type="ECO:0000256" key="1">
    <source>
        <dbReference type="ARBA" id="ARBA00004162"/>
    </source>
</evidence>
<dbReference type="GO" id="GO:0005886">
    <property type="term" value="C:plasma membrane"/>
    <property type="evidence" value="ECO:0007669"/>
    <property type="project" value="UniProtKB-SubCell"/>
</dbReference>
<dbReference type="Pfam" id="PF08137">
    <property type="entry name" value="DVL"/>
    <property type="match status" value="1"/>
</dbReference>
<keyword evidence="10" id="KW-1185">Reference proteome</keyword>
<keyword evidence="5" id="KW-1133">Transmembrane helix</keyword>
<dbReference type="GO" id="GO:0008285">
    <property type="term" value="P:negative regulation of cell population proliferation"/>
    <property type="evidence" value="ECO:0007669"/>
    <property type="project" value="InterPro"/>
</dbReference>
<keyword evidence="6" id="KW-0472">Membrane</keyword>
<evidence type="ECO:0000256" key="6">
    <source>
        <dbReference type="ARBA" id="ARBA00023136"/>
    </source>
</evidence>
<dbReference type="OrthoDB" id="7459479at2759"/>
<evidence type="ECO:0000256" key="8">
    <source>
        <dbReference type="SAM" id="MobiDB-lite"/>
    </source>
</evidence>
<keyword evidence="2" id="KW-0217">Developmental protein</keyword>
<reference evidence="9 10" key="1">
    <citation type="journal article" date="2020" name="Nat. Food">
        <title>A phased Vanilla planifolia genome enables genetic improvement of flavour and production.</title>
        <authorList>
            <person name="Hasing T."/>
            <person name="Tang H."/>
            <person name="Brym M."/>
            <person name="Khazi F."/>
            <person name="Huang T."/>
            <person name="Chambers A.H."/>
        </authorList>
    </citation>
    <scope>NUCLEOTIDE SEQUENCE [LARGE SCALE GENOMIC DNA]</scope>
    <source>
        <tissue evidence="9">Leaf</tissue>
    </source>
</reference>
<dbReference type="PANTHER" id="PTHR33102">
    <property type="entry name" value="DVL19-RELATED-RELATED"/>
    <property type="match status" value="1"/>
</dbReference>
<dbReference type="InterPro" id="IPR051525">
    <property type="entry name" value="DVL_RTFL_regulatory"/>
</dbReference>
<evidence type="ECO:0000313" key="9">
    <source>
        <dbReference type="EMBL" id="KAG0453336.1"/>
    </source>
</evidence>
<keyword evidence="4" id="KW-0812">Transmembrane</keyword>
<dbReference type="InterPro" id="IPR012552">
    <property type="entry name" value="DVL"/>
</dbReference>
<protein>
    <submittedName>
        <fullName evidence="9">Uncharacterized protein</fullName>
    </submittedName>
</protein>
<evidence type="ECO:0000256" key="7">
    <source>
        <dbReference type="ARBA" id="ARBA00024340"/>
    </source>
</evidence>
<evidence type="ECO:0000256" key="3">
    <source>
        <dbReference type="ARBA" id="ARBA00022475"/>
    </source>
</evidence>